<feature type="transmembrane region" description="Helical" evidence="1">
    <location>
        <begin position="163"/>
        <end position="187"/>
    </location>
</feature>
<keyword evidence="3" id="KW-1185">Reference proteome</keyword>
<dbReference type="SUPFAM" id="SSF48726">
    <property type="entry name" value="Immunoglobulin"/>
    <property type="match status" value="1"/>
</dbReference>
<reference evidence="4" key="1">
    <citation type="submission" date="2025-08" db="UniProtKB">
        <authorList>
            <consortium name="RefSeq"/>
        </authorList>
    </citation>
    <scope>IDENTIFICATION</scope>
</reference>
<evidence type="ECO:0000256" key="2">
    <source>
        <dbReference type="SAM" id="SignalP"/>
    </source>
</evidence>
<dbReference type="InParanoid" id="A0A6P7IAJ3"/>
<keyword evidence="1" id="KW-1133">Transmembrane helix</keyword>
<dbReference type="RefSeq" id="XP_028265240.1">
    <property type="nucleotide sequence ID" value="XM_028409439.1"/>
</dbReference>
<evidence type="ECO:0000313" key="3">
    <source>
        <dbReference type="Proteomes" id="UP000515145"/>
    </source>
</evidence>
<protein>
    <submittedName>
        <fullName evidence="4">Uncharacterized protein LOC114438231</fullName>
    </submittedName>
</protein>
<proteinExistence type="predicted"/>
<feature type="chain" id="PRO_5028160140" evidence="2">
    <location>
        <begin position="19"/>
        <end position="265"/>
    </location>
</feature>
<dbReference type="InterPro" id="IPR013783">
    <property type="entry name" value="Ig-like_fold"/>
</dbReference>
<name>A0A6P7IAJ3_9TELE</name>
<dbReference type="InterPro" id="IPR036179">
    <property type="entry name" value="Ig-like_dom_sf"/>
</dbReference>
<evidence type="ECO:0000256" key="1">
    <source>
        <dbReference type="SAM" id="Phobius"/>
    </source>
</evidence>
<evidence type="ECO:0000313" key="4">
    <source>
        <dbReference type="RefSeq" id="XP_028265240.1"/>
    </source>
</evidence>
<keyword evidence="2" id="KW-0732">Signal</keyword>
<sequence length="265" mass="29587">MRCFFFTMLLLEISPLKGQQRVEESDPILLRLSFPSFYNTYRKSCCKLYPGGCYKLLDTAGYTCELLKGRVTTTEKDGWIEFKIINVQFMDGGYYRCGVLGTQVHIYNDYYVEVFDASNHPSVPQPRLTATVQAPNTSTTLPDSTRAAVAEDHSGAVRVSWSFSLPLAVIVSITVMILITSVIGVVFCRVKTKCKQSAKHRETLCESLKPEALEANGIVYTTVDFRSLKKSEEVYANLRMNTARAGAPDTEHAGTVEYSTLADLQ</sequence>
<feature type="signal peptide" evidence="2">
    <location>
        <begin position="1"/>
        <end position="18"/>
    </location>
</feature>
<dbReference type="Gene3D" id="2.60.40.10">
    <property type="entry name" value="Immunoglobulins"/>
    <property type="match status" value="1"/>
</dbReference>
<gene>
    <name evidence="4" type="primary">LOC114438231</name>
</gene>
<keyword evidence="1" id="KW-0812">Transmembrane</keyword>
<keyword evidence="1" id="KW-0472">Membrane</keyword>
<dbReference type="OrthoDB" id="8442846at2759"/>
<dbReference type="Proteomes" id="UP000515145">
    <property type="component" value="Chromosome 7"/>
</dbReference>
<dbReference type="GeneID" id="114438231"/>
<accession>A0A6P7IAJ3</accession>
<organism evidence="3 4">
    <name type="scientific">Parambassis ranga</name>
    <name type="common">Indian glassy fish</name>
    <dbReference type="NCBI Taxonomy" id="210632"/>
    <lineage>
        <taxon>Eukaryota</taxon>
        <taxon>Metazoa</taxon>
        <taxon>Chordata</taxon>
        <taxon>Craniata</taxon>
        <taxon>Vertebrata</taxon>
        <taxon>Euteleostomi</taxon>
        <taxon>Actinopterygii</taxon>
        <taxon>Neopterygii</taxon>
        <taxon>Teleostei</taxon>
        <taxon>Neoteleostei</taxon>
        <taxon>Acanthomorphata</taxon>
        <taxon>Ovalentaria</taxon>
        <taxon>Ambassidae</taxon>
        <taxon>Parambassis</taxon>
    </lineage>
</organism>
<dbReference type="AlphaFoldDB" id="A0A6P7IAJ3"/>